<feature type="transmembrane region" description="Helical" evidence="6">
    <location>
        <begin position="89"/>
        <end position="106"/>
    </location>
</feature>
<evidence type="ECO:0000313" key="8">
    <source>
        <dbReference type="EMBL" id="KAK9778146.1"/>
    </source>
</evidence>
<dbReference type="Proteomes" id="UP001465668">
    <property type="component" value="Unassembled WGS sequence"/>
</dbReference>
<proteinExistence type="predicted"/>
<feature type="transmembrane region" description="Helical" evidence="6">
    <location>
        <begin position="208"/>
        <end position="229"/>
    </location>
</feature>
<comment type="caution">
    <text evidence="8">The sequence shown here is derived from an EMBL/GenBank/DDBJ whole genome shotgun (WGS) entry which is preliminary data.</text>
</comment>
<dbReference type="InterPro" id="IPR020846">
    <property type="entry name" value="MFS_dom"/>
</dbReference>
<feature type="region of interest" description="Disordered" evidence="5">
    <location>
        <begin position="235"/>
        <end position="262"/>
    </location>
</feature>
<evidence type="ECO:0000313" key="9">
    <source>
        <dbReference type="Proteomes" id="UP001465668"/>
    </source>
</evidence>
<comment type="subcellular location">
    <subcellularLocation>
        <location evidence="1">Membrane</location>
        <topology evidence="1">Multi-pass membrane protein</topology>
    </subcellularLocation>
</comment>
<feature type="transmembrane region" description="Helical" evidence="6">
    <location>
        <begin position="144"/>
        <end position="168"/>
    </location>
</feature>
<feature type="transmembrane region" description="Helical" evidence="6">
    <location>
        <begin position="27"/>
        <end position="45"/>
    </location>
</feature>
<protein>
    <submittedName>
        <fullName evidence="8">Major facilitator superfamily (MFS) profile domain-containing protein</fullName>
    </submittedName>
</protein>
<dbReference type="PANTHER" id="PTHR23507:SF1">
    <property type="entry name" value="FI18259P1-RELATED"/>
    <property type="match status" value="1"/>
</dbReference>
<evidence type="ECO:0000256" key="3">
    <source>
        <dbReference type="ARBA" id="ARBA00022989"/>
    </source>
</evidence>
<keyword evidence="4 6" id="KW-0472">Membrane</keyword>
<feature type="transmembrane region" description="Helical" evidence="6">
    <location>
        <begin position="414"/>
        <end position="436"/>
    </location>
</feature>
<dbReference type="Pfam" id="PF07690">
    <property type="entry name" value="MFS_1"/>
    <property type="match status" value="1"/>
</dbReference>
<evidence type="ECO:0000256" key="4">
    <source>
        <dbReference type="ARBA" id="ARBA00023136"/>
    </source>
</evidence>
<organism evidence="8 9">
    <name type="scientific">Seiridium cardinale</name>
    <dbReference type="NCBI Taxonomy" id="138064"/>
    <lineage>
        <taxon>Eukaryota</taxon>
        <taxon>Fungi</taxon>
        <taxon>Dikarya</taxon>
        <taxon>Ascomycota</taxon>
        <taxon>Pezizomycotina</taxon>
        <taxon>Sordariomycetes</taxon>
        <taxon>Xylariomycetidae</taxon>
        <taxon>Amphisphaeriales</taxon>
        <taxon>Sporocadaceae</taxon>
        <taxon>Seiridium</taxon>
    </lineage>
</organism>
<name>A0ABR2XWK5_9PEZI</name>
<feature type="transmembrane region" description="Helical" evidence="6">
    <location>
        <begin position="319"/>
        <end position="340"/>
    </location>
</feature>
<keyword evidence="9" id="KW-1185">Reference proteome</keyword>
<evidence type="ECO:0000256" key="5">
    <source>
        <dbReference type="SAM" id="MobiDB-lite"/>
    </source>
</evidence>
<dbReference type="Gene3D" id="1.20.1250.20">
    <property type="entry name" value="MFS general substrate transporter like domains"/>
    <property type="match status" value="1"/>
</dbReference>
<evidence type="ECO:0000256" key="2">
    <source>
        <dbReference type="ARBA" id="ARBA00022692"/>
    </source>
</evidence>
<reference evidence="8 9" key="1">
    <citation type="submission" date="2024-02" db="EMBL/GenBank/DDBJ databases">
        <title>First draft genome assembly of two strains of Seiridium cardinale.</title>
        <authorList>
            <person name="Emiliani G."/>
            <person name="Scali E."/>
        </authorList>
    </citation>
    <scope>NUCLEOTIDE SEQUENCE [LARGE SCALE GENOMIC DNA]</scope>
    <source>
        <strain evidence="8 9">BM-138-000479</strain>
    </source>
</reference>
<dbReference type="PROSITE" id="PS50850">
    <property type="entry name" value="MFS"/>
    <property type="match status" value="1"/>
</dbReference>
<dbReference type="InterPro" id="IPR011701">
    <property type="entry name" value="MFS"/>
</dbReference>
<evidence type="ECO:0000256" key="6">
    <source>
        <dbReference type="SAM" id="Phobius"/>
    </source>
</evidence>
<dbReference type="SUPFAM" id="SSF103473">
    <property type="entry name" value="MFS general substrate transporter"/>
    <property type="match status" value="1"/>
</dbReference>
<feature type="transmembrane region" description="Helical" evidence="6">
    <location>
        <begin position="283"/>
        <end position="307"/>
    </location>
</feature>
<accession>A0ABR2XWK5</accession>
<feature type="domain" description="Major facilitator superfamily (MFS) profile" evidence="7">
    <location>
        <begin position="35"/>
        <end position="472"/>
    </location>
</feature>
<dbReference type="InterPro" id="IPR036259">
    <property type="entry name" value="MFS_trans_sf"/>
</dbReference>
<dbReference type="PANTHER" id="PTHR23507">
    <property type="entry name" value="ZGC:174356"/>
    <property type="match status" value="1"/>
</dbReference>
<evidence type="ECO:0000256" key="1">
    <source>
        <dbReference type="ARBA" id="ARBA00004141"/>
    </source>
</evidence>
<keyword evidence="3 6" id="KW-1133">Transmembrane helix</keyword>
<keyword evidence="2 6" id="KW-0812">Transmembrane</keyword>
<feature type="transmembrane region" description="Helical" evidence="6">
    <location>
        <begin position="361"/>
        <end position="394"/>
    </location>
</feature>
<feature type="transmembrane region" description="Helical" evidence="6">
    <location>
        <begin position="180"/>
        <end position="202"/>
    </location>
</feature>
<gene>
    <name evidence="8" type="ORF">SCAR479_05116</name>
</gene>
<sequence length="472" mass="50973">MSSPAWEERPLLGREPSDHADAYQRRVVAMSFAMVILIDFAAFFLDAPQTSILESIICNRYYSSNPGPTDCTAGPVQAELATVNQMLNTFNRLPGLIVAIPFGILADRYGRRPVLIMVIIGALLQDLISKIVLWHPDVFPPRLIWLSSVAAFVGGGDAVASGMVFLVVADVALPRQRANLFFLLTACGLMSEVIATPLSALLMSKNPWIPYFIYTGLTLVGGMVPLFLLPETLRKSTPEPEPSSCDTEEEDGRTDAAKSSEPSLMSALSSSFSRFQPLMKRNVIAVLLAFFASALGRQSTSFLLQYIRQRFRWKYEKASLLITLRAAVNLALLLLGLPALNKLLVKCKMSTPHKDLLISRLSVAFFALGSLVISAAPVVALAALGIVVFALGSGFAPAARSLVTTFCHQDEAGLLYSALAISQSVGGLVAGPLLAVSFRWGLSLGHEWTGIPFTLVAGLFACAFVAMSFVRL</sequence>
<feature type="transmembrane region" description="Helical" evidence="6">
    <location>
        <begin position="113"/>
        <end position="132"/>
    </location>
</feature>
<evidence type="ECO:0000259" key="7">
    <source>
        <dbReference type="PROSITE" id="PS50850"/>
    </source>
</evidence>
<feature type="transmembrane region" description="Helical" evidence="6">
    <location>
        <begin position="448"/>
        <end position="470"/>
    </location>
</feature>
<dbReference type="EMBL" id="JARVKM010000017">
    <property type="protein sequence ID" value="KAK9778146.1"/>
    <property type="molecule type" value="Genomic_DNA"/>
</dbReference>